<dbReference type="PANTHER" id="PTHR30251:SF3">
    <property type="entry name" value="FIMBRIAL CHAPARONE PROTEIN"/>
    <property type="match status" value="1"/>
</dbReference>
<dbReference type="eggNOG" id="COG3121">
    <property type="taxonomic scope" value="Bacteria"/>
</dbReference>
<dbReference type="Gene3D" id="2.60.40.10">
    <property type="entry name" value="Immunoglobulins"/>
    <property type="match status" value="1"/>
</dbReference>
<dbReference type="InterPro" id="IPR050643">
    <property type="entry name" value="Periplasmic_pilus_chap"/>
</dbReference>
<dbReference type="GO" id="GO:0030288">
    <property type="term" value="C:outer membrane-bounded periplasmic space"/>
    <property type="evidence" value="ECO:0007669"/>
    <property type="project" value="InterPro"/>
</dbReference>
<dbReference type="PANTHER" id="PTHR30251">
    <property type="entry name" value="PILUS ASSEMBLY CHAPERONE"/>
    <property type="match status" value="1"/>
</dbReference>
<reference evidence="4 5" key="2">
    <citation type="submission" date="2018-06" db="EMBL/GenBank/DDBJ databases">
        <authorList>
            <consortium name="Pathogen Informatics"/>
            <person name="Doyle S."/>
        </authorList>
    </citation>
    <scope>NUCLEOTIDE SEQUENCE [LARGE SCALE GENOMIC DNA]</scope>
    <source>
        <strain evidence="4 5">NCTC10476</strain>
    </source>
</reference>
<protein>
    <submittedName>
        <fullName evidence="3">Beta-fimbriae chaperone protein</fullName>
    </submittedName>
    <submittedName>
        <fullName evidence="4">Putative periplasmic chaperone protein</fullName>
    </submittedName>
</protein>
<feature type="domain" description="Pili assembly chaperone N-terminal" evidence="2">
    <location>
        <begin position="31"/>
        <end position="144"/>
    </location>
</feature>
<dbReference type="GeneID" id="66878171"/>
<dbReference type="Pfam" id="PF00345">
    <property type="entry name" value="PapD_N"/>
    <property type="match status" value="1"/>
</dbReference>
<dbReference type="EMBL" id="UHJG01000001">
    <property type="protein sequence ID" value="SUQ00416.1"/>
    <property type="molecule type" value="Genomic_DNA"/>
</dbReference>
<dbReference type="InterPro" id="IPR001829">
    <property type="entry name" value="Pili_assmbl_chaperone_bac"/>
</dbReference>
<evidence type="ECO:0000259" key="2">
    <source>
        <dbReference type="Pfam" id="PF00345"/>
    </source>
</evidence>
<dbReference type="InterPro" id="IPR008962">
    <property type="entry name" value="PapD-like_sf"/>
</dbReference>
<dbReference type="EMBL" id="LN681231">
    <property type="protein sequence ID" value="CEK26186.1"/>
    <property type="molecule type" value="Genomic_DNA"/>
</dbReference>
<gene>
    <name evidence="3" type="ORF">CSF007_2005</name>
    <name evidence="4" type="ORF">NCTC10476_01705</name>
</gene>
<feature type="signal peptide" evidence="1">
    <location>
        <begin position="1"/>
        <end position="21"/>
    </location>
</feature>
<keyword evidence="1" id="KW-0732">Signal</keyword>
<dbReference type="NCBIfam" id="NF007392">
    <property type="entry name" value="PRK09918.1"/>
    <property type="match status" value="1"/>
</dbReference>
<evidence type="ECO:0000313" key="3">
    <source>
        <dbReference type="EMBL" id="CEK26186.1"/>
    </source>
</evidence>
<dbReference type="AlphaFoldDB" id="A0A085U9E7"/>
<name>A0A085U9E7_YERRU</name>
<sequence>MKQFHLMLTILSCSLFPVFTAANSVGSGASGIQLNESVIVIETEYAEGTATLTNKSASPVMLHSSLQVVAEDASEKVIVTPSVARVEPGETQLVRFFLKDEYKNTLKQQTLVRAIFQNIPPKKQNNVGLTIRHNVPLIIHPSTLPKNNKPWQFLNFSQDVHGNIVVKNDGDYVVRLSESLILQPRNGRAELPQSYILPGKTLVATKNTSFNGKASSVTIQPANLYGYISDSYTAELK</sequence>
<dbReference type="PATRIC" id="fig|29486.44.peg.892"/>
<dbReference type="STRING" id="29486.UGYR_11815"/>
<organism evidence="3">
    <name type="scientific">Yersinia ruckeri</name>
    <dbReference type="NCBI Taxonomy" id="29486"/>
    <lineage>
        <taxon>Bacteria</taxon>
        <taxon>Pseudomonadati</taxon>
        <taxon>Pseudomonadota</taxon>
        <taxon>Gammaproteobacteria</taxon>
        <taxon>Enterobacterales</taxon>
        <taxon>Yersiniaceae</taxon>
        <taxon>Yersinia</taxon>
    </lineage>
</organism>
<dbReference type="InterPro" id="IPR013783">
    <property type="entry name" value="Ig-like_fold"/>
</dbReference>
<evidence type="ECO:0000256" key="1">
    <source>
        <dbReference type="SAM" id="SignalP"/>
    </source>
</evidence>
<evidence type="ECO:0000313" key="5">
    <source>
        <dbReference type="Proteomes" id="UP000255169"/>
    </source>
</evidence>
<accession>A0A085U9E7</accession>
<dbReference type="SUPFAM" id="SSF49354">
    <property type="entry name" value="PapD-like"/>
    <property type="match status" value="1"/>
</dbReference>
<reference evidence="3" key="1">
    <citation type="journal article" date="2015" name="Genome Announc.">
        <title>Complete Genome Sequence of Yersinia ruckeri Strain CSF007-82, Etiologic Agent of Red Mouth Disease in Salmonid Fish.</title>
        <authorList>
            <person name="Nelson M.C."/>
            <person name="LaPatra S.E."/>
            <person name="Welch T.J."/>
            <person name="Graf J."/>
        </authorList>
    </citation>
    <scope>NUCLEOTIDE SEQUENCE</scope>
    <source>
        <strain evidence="3">CSF007-82</strain>
    </source>
</reference>
<feature type="chain" id="PRO_5009745915" evidence="1">
    <location>
        <begin position="22"/>
        <end position="237"/>
    </location>
</feature>
<dbReference type="GO" id="GO:0071555">
    <property type="term" value="P:cell wall organization"/>
    <property type="evidence" value="ECO:0007669"/>
    <property type="project" value="InterPro"/>
</dbReference>
<proteinExistence type="predicted"/>
<dbReference type="PRINTS" id="PR00969">
    <property type="entry name" value="CHAPERONPILI"/>
</dbReference>
<dbReference type="InterPro" id="IPR016147">
    <property type="entry name" value="Pili_assmbl_chaperone_N"/>
</dbReference>
<dbReference type="Proteomes" id="UP000255169">
    <property type="component" value="Unassembled WGS sequence"/>
</dbReference>
<evidence type="ECO:0000313" key="4">
    <source>
        <dbReference type="EMBL" id="SUQ00416.1"/>
    </source>
</evidence>
<dbReference type="RefSeq" id="WP_049688253.1">
    <property type="nucleotide sequence ID" value="NZ_CCYO01000016.1"/>
</dbReference>
<keyword evidence="5" id="KW-1185">Reference proteome</keyword>